<proteinExistence type="predicted"/>
<accession>A0A382PYZ5</accession>
<feature type="non-terminal residue" evidence="1">
    <location>
        <position position="120"/>
    </location>
</feature>
<organism evidence="1">
    <name type="scientific">marine metagenome</name>
    <dbReference type="NCBI Taxonomy" id="408172"/>
    <lineage>
        <taxon>unclassified sequences</taxon>
        <taxon>metagenomes</taxon>
        <taxon>ecological metagenomes</taxon>
    </lineage>
</organism>
<evidence type="ECO:0000313" key="1">
    <source>
        <dbReference type="EMBL" id="SVC78077.1"/>
    </source>
</evidence>
<feature type="non-terminal residue" evidence="1">
    <location>
        <position position="1"/>
    </location>
</feature>
<gene>
    <name evidence="1" type="ORF">METZ01_LOCUS330931</name>
</gene>
<reference evidence="1" key="1">
    <citation type="submission" date="2018-05" db="EMBL/GenBank/DDBJ databases">
        <authorList>
            <person name="Lanie J.A."/>
            <person name="Ng W.-L."/>
            <person name="Kazmierczak K.M."/>
            <person name="Andrzejewski T.M."/>
            <person name="Davidsen T.M."/>
            <person name="Wayne K.J."/>
            <person name="Tettelin H."/>
            <person name="Glass J.I."/>
            <person name="Rusch D."/>
            <person name="Podicherti R."/>
            <person name="Tsui H.-C.T."/>
            <person name="Winkler M.E."/>
        </authorList>
    </citation>
    <scope>NUCLEOTIDE SEQUENCE</scope>
</reference>
<dbReference type="EMBL" id="UINC01110516">
    <property type="protein sequence ID" value="SVC78077.1"/>
    <property type="molecule type" value="Genomic_DNA"/>
</dbReference>
<dbReference type="AlphaFoldDB" id="A0A382PYZ5"/>
<name>A0A382PYZ5_9ZZZZ</name>
<evidence type="ECO:0008006" key="2">
    <source>
        <dbReference type="Google" id="ProtNLM"/>
    </source>
</evidence>
<sequence length="120" mass="12074">VRIASKVKVAVLTILLVYPVTAGAQTVTSADAQAFMGTWVINVDAGGPISVDLTVKEVAGEVTAEVGGGSTGGPMSAVSEITKNGSSLVMQYEAEVPQAGLTSITLTVEADGDTLTASFD</sequence>
<protein>
    <recommendedName>
        <fullName evidence="2">Lipocalin-like domain-containing protein</fullName>
    </recommendedName>
</protein>